<dbReference type="EMBL" id="CAIF01000326">
    <property type="protein sequence ID" value="CCH47109.1"/>
    <property type="molecule type" value="Genomic_DNA"/>
</dbReference>
<gene>
    <name evidence="1" type="ORF">BN7_6720</name>
</gene>
<dbReference type="AlphaFoldDB" id="K0L0L4"/>
<sequence>MYVVVIQSTALNADYRLKFDTKNIQSNIPILKKRYTSLASSFVCDNLKNLKVLDAMDLKTLSPPFQKDMKDKI</sequence>
<protein>
    <submittedName>
        <fullName evidence="1">Uncharacterized protein</fullName>
    </submittedName>
</protein>
<proteinExistence type="predicted"/>
<comment type="caution">
    <text evidence="1">The sequence shown here is derived from an EMBL/GenBank/DDBJ whole genome shotgun (WGS) entry which is preliminary data.</text>
</comment>
<evidence type="ECO:0000313" key="1">
    <source>
        <dbReference type="EMBL" id="CCH47109.1"/>
    </source>
</evidence>
<accession>K0L0L4</accession>
<keyword evidence="2" id="KW-1185">Reference proteome</keyword>
<reference evidence="1 2" key="1">
    <citation type="journal article" date="2012" name="Eukaryot. Cell">
        <title>Draft genome sequence of Wickerhamomyces ciferrii NRRL Y-1031 F-60-10.</title>
        <authorList>
            <person name="Schneider J."/>
            <person name="Andrea H."/>
            <person name="Blom J."/>
            <person name="Jaenicke S."/>
            <person name="Ruckert C."/>
            <person name="Schorsch C."/>
            <person name="Szczepanowski R."/>
            <person name="Farwick M."/>
            <person name="Goesmann A."/>
            <person name="Puhler A."/>
            <person name="Schaffer S."/>
            <person name="Tauch A."/>
            <person name="Kohler T."/>
            <person name="Brinkrolf K."/>
        </authorList>
    </citation>
    <scope>NUCLEOTIDE SEQUENCE [LARGE SCALE GENOMIC DNA]</scope>
    <source>
        <strain evidence="2">ATCC 14091 / BCRC 22168 / CBS 111 / JCM 3599 / NBRC 0793 / NRRL Y-1031 F-60-10</strain>
    </source>
</reference>
<dbReference type="InParanoid" id="K0L0L4"/>
<dbReference type="HOGENOM" id="CLU_2706679_0_0_1"/>
<evidence type="ECO:0000313" key="2">
    <source>
        <dbReference type="Proteomes" id="UP000009328"/>
    </source>
</evidence>
<organism evidence="1 2">
    <name type="scientific">Wickerhamomyces ciferrii (strain ATCC 14091 / BCRC 22168 / CBS 111 / JCM 3599 / NBRC 0793 / NRRL Y-1031 F-60-10)</name>
    <name type="common">Yeast</name>
    <name type="synonym">Pichia ciferrii</name>
    <dbReference type="NCBI Taxonomy" id="1206466"/>
    <lineage>
        <taxon>Eukaryota</taxon>
        <taxon>Fungi</taxon>
        <taxon>Dikarya</taxon>
        <taxon>Ascomycota</taxon>
        <taxon>Saccharomycotina</taxon>
        <taxon>Saccharomycetes</taxon>
        <taxon>Phaffomycetales</taxon>
        <taxon>Wickerhamomycetaceae</taxon>
        <taxon>Wickerhamomyces</taxon>
    </lineage>
</organism>
<name>K0L0L4_WICCF</name>
<dbReference type="Proteomes" id="UP000009328">
    <property type="component" value="Unassembled WGS sequence"/>
</dbReference>